<sequence length="95" mass="10324">MGPPGRQELQRKRQTHSVCPAGIAQVHLLPLYDSPASRPTSLLEFDPLYDSNVHGMIPDTTSSLLATAGLSANILTASNVREWLSPPCFSSFSWS</sequence>
<dbReference type="EMBL" id="BGPR01007699">
    <property type="protein sequence ID" value="GBN28842.1"/>
    <property type="molecule type" value="Genomic_DNA"/>
</dbReference>
<proteinExistence type="predicted"/>
<accession>A0A4Y2MQK7</accession>
<organism evidence="1 2">
    <name type="scientific">Araneus ventricosus</name>
    <name type="common">Orbweaver spider</name>
    <name type="synonym">Epeira ventricosa</name>
    <dbReference type="NCBI Taxonomy" id="182803"/>
    <lineage>
        <taxon>Eukaryota</taxon>
        <taxon>Metazoa</taxon>
        <taxon>Ecdysozoa</taxon>
        <taxon>Arthropoda</taxon>
        <taxon>Chelicerata</taxon>
        <taxon>Arachnida</taxon>
        <taxon>Araneae</taxon>
        <taxon>Araneomorphae</taxon>
        <taxon>Entelegynae</taxon>
        <taxon>Araneoidea</taxon>
        <taxon>Araneidae</taxon>
        <taxon>Araneus</taxon>
    </lineage>
</organism>
<comment type="caution">
    <text evidence="1">The sequence shown here is derived from an EMBL/GenBank/DDBJ whole genome shotgun (WGS) entry which is preliminary data.</text>
</comment>
<evidence type="ECO:0000313" key="2">
    <source>
        <dbReference type="Proteomes" id="UP000499080"/>
    </source>
</evidence>
<keyword evidence="2" id="KW-1185">Reference proteome</keyword>
<protein>
    <submittedName>
        <fullName evidence="1">Uncharacterized protein</fullName>
    </submittedName>
</protein>
<dbReference type="Proteomes" id="UP000499080">
    <property type="component" value="Unassembled WGS sequence"/>
</dbReference>
<reference evidence="1 2" key="1">
    <citation type="journal article" date="2019" name="Sci. Rep.">
        <title>Orb-weaving spider Araneus ventricosus genome elucidates the spidroin gene catalogue.</title>
        <authorList>
            <person name="Kono N."/>
            <person name="Nakamura H."/>
            <person name="Ohtoshi R."/>
            <person name="Moran D.A.P."/>
            <person name="Shinohara A."/>
            <person name="Yoshida Y."/>
            <person name="Fujiwara M."/>
            <person name="Mori M."/>
            <person name="Tomita M."/>
            <person name="Arakawa K."/>
        </authorList>
    </citation>
    <scope>NUCLEOTIDE SEQUENCE [LARGE SCALE GENOMIC DNA]</scope>
</reference>
<dbReference type="AlphaFoldDB" id="A0A4Y2MQK7"/>
<name>A0A4Y2MQK7_ARAVE</name>
<gene>
    <name evidence="1" type="ORF">AVEN_120511_1</name>
</gene>
<evidence type="ECO:0000313" key="1">
    <source>
        <dbReference type="EMBL" id="GBN28842.1"/>
    </source>
</evidence>